<dbReference type="EMBL" id="KQ435830">
    <property type="protein sequence ID" value="KOX71757.1"/>
    <property type="molecule type" value="Genomic_DNA"/>
</dbReference>
<dbReference type="AlphaFoldDB" id="A0A0M8ZVF5"/>
<evidence type="ECO:0000313" key="1">
    <source>
        <dbReference type="EMBL" id="KOX71757.1"/>
    </source>
</evidence>
<sequence length="60" mass="6754">MYITYKRNVGVGLLCTRRSDKNLSALNINGEKTVQESQQWCTSKTIGCSSHKRYTSVIKG</sequence>
<protein>
    <submittedName>
        <fullName evidence="1">Uncharacterized protein</fullName>
    </submittedName>
</protein>
<organism evidence="1 2">
    <name type="scientific">Melipona quadrifasciata</name>
    <dbReference type="NCBI Taxonomy" id="166423"/>
    <lineage>
        <taxon>Eukaryota</taxon>
        <taxon>Metazoa</taxon>
        <taxon>Ecdysozoa</taxon>
        <taxon>Arthropoda</taxon>
        <taxon>Hexapoda</taxon>
        <taxon>Insecta</taxon>
        <taxon>Pterygota</taxon>
        <taxon>Neoptera</taxon>
        <taxon>Endopterygota</taxon>
        <taxon>Hymenoptera</taxon>
        <taxon>Apocrita</taxon>
        <taxon>Aculeata</taxon>
        <taxon>Apoidea</taxon>
        <taxon>Anthophila</taxon>
        <taxon>Apidae</taxon>
        <taxon>Melipona</taxon>
    </lineage>
</organism>
<gene>
    <name evidence="1" type="ORF">WN51_02327</name>
</gene>
<accession>A0A0M8ZVF5</accession>
<dbReference type="Proteomes" id="UP000053105">
    <property type="component" value="Unassembled WGS sequence"/>
</dbReference>
<evidence type="ECO:0000313" key="2">
    <source>
        <dbReference type="Proteomes" id="UP000053105"/>
    </source>
</evidence>
<name>A0A0M8ZVF5_9HYME</name>
<keyword evidence="2" id="KW-1185">Reference proteome</keyword>
<reference evidence="1 2" key="1">
    <citation type="submission" date="2015-07" db="EMBL/GenBank/DDBJ databases">
        <title>The genome of Melipona quadrifasciata.</title>
        <authorList>
            <person name="Pan H."/>
            <person name="Kapheim K."/>
        </authorList>
    </citation>
    <scope>NUCLEOTIDE SEQUENCE [LARGE SCALE GENOMIC DNA]</scope>
    <source>
        <strain evidence="1">0111107301</strain>
        <tissue evidence="1">Whole body</tissue>
    </source>
</reference>
<proteinExistence type="predicted"/>